<dbReference type="PIRSF" id="PIRSF005651">
    <property type="entry name" value="HflC"/>
    <property type="match status" value="1"/>
</dbReference>
<keyword evidence="4 7" id="KW-1133">Transmembrane helix</keyword>
<dbReference type="OrthoDB" id="9812991at2"/>
<keyword evidence="10" id="KW-1185">Reference proteome</keyword>
<dbReference type="Proteomes" id="UP000318422">
    <property type="component" value="Unassembled WGS sequence"/>
</dbReference>
<dbReference type="GO" id="GO:0016020">
    <property type="term" value="C:membrane"/>
    <property type="evidence" value="ECO:0007669"/>
    <property type="project" value="UniProtKB-SubCell"/>
</dbReference>
<dbReference type="SUPFAM" id="SSF117892">
    <property type="entry name" value="Band 7/SPFH domain"/>
    <property type="match status" value="1"/>
</dbReference>
<gene>
    <name evidence="9" type="primary">hflC</name>
    <name evidence="9" type="ORF">ZRA01_00990</name>
</gene>
<dbReference type="InterPro" id="IPR001107">
    <property type="entry name" value="Band_7"/>
</dbReference>
<dbReference type="CDD" id="cd03405">
    <property type="entry name" value="SPFH_HflC"/>
    <property type="match status" value="1"/>
</dbReference>
<keyword evidence="5 7" id="KW-0472">Membrane</keyword>
<dbReference type="RefSeq" id="WP_141348786.1">
    <property type="nucleotide sequence ID" value="NZ_BJNV01000002.1"/>
</dbReference>
<evidence type="ECO:0000256" key="4">
    <source>
        <dbReference type="ARBA" id="ARBA00022989"/>
    </source>
</evidence>
<evidence type="ECO:0000256" key="1">
    <source>
        <dbReference type="ARBA" id="ARBA00004167"/>
    </source>
</evidence>
<sequence>MRERLPLFAGVGLFVFAILSMSLFTVDQRQHALVFQLGEVKEQISEPGLHFKIPLIQNVRYFDKRILTLDTTEPERFITSEKKNVLVDLFVKWRIVDPKLYYISVGGDEARAKTRLEQTVNAGLREEFGKRTVHEVVSGERDRIMDDMRIKADQDSRKIGVQIVDVRLKRVDLPSEVSESVYRRMEAERKRVANELRSQGGAEAEKIKADADKQREVIIAEAYRQAQIVKGEGDAKASAIYAQAFGQSPEFYAFYRSLEAYRSSFKSKADLMVVEPNSEFFKYLKGAGARSAPASDAAKGAKSTK</sequence>
<accession>A0A4Y4CP40</accession>
<dbReference type="InterPro" id="IPR036013">
    <property type="entry name" value="Band_7/SPFH_dom_sf"/>
</dbReference>
<evidence type="ECO:0000259" key="8">
    <source>
        <dbReference type="SMART" id="SM00244"/>
    </source>
</evidence>
<feature type="domain" description="Band 7" evidence="8">
    <location>
        <begin position="21"/>
        <end position="185"/>
    </location>
</feature>
<dbReference type="Pfam" id="PF01145">
    <property type="entry name" value="Band_7"/>
    <property type="match status" value="1"/>
</dbReference>
<keyword evidence="3 7" id="KW-0812">Transmembrane</keyword>
<comment type="function">
    <text evidence="6">HflC and HflK could regulate a protease.</text>
</comment>
<comment type="subcellular location">
    <subcellularLocation>
        <location evidence="1">Membrane</location>
        <topology evidence="1">Single-pass membrane protein</topology>
    </subcellularLocation>
</comment>
<evidence type="ECO:0000313" key="10">
    <source>
        <dbReference type="Proteomes" id="UP000318422"/>
    </source>
</evidence>
<dbReference type="PANTHER" id="PTHR42911:SF1">
    <property type="entry name" value="MODULATOR OF FTSH PROTEASE HFLC"/>
    <property type="match status" value="1"/>
</dbReference>
<feature type="transmembrane region" description="Helical" evidence="7">
    <location>
        <begin position="7"/>
        <end position="26"/>
    </location>
</feature>
<dbReference type="InterPro" id="IPR001972">
    <property type="entry name" value="Stomatin_HflK_fam"/>
</dbReference>
<evidence type="ECO:0000256" key="7">
    <source>
        <dbReference type="SAM" id="Phobius"/>
    </source>
</evidence>
<dbReference type="EMBL" id="BJNV01000002">
    <property type="protein sequence ID" value="GEC94026.1"/>
    <property type="molecule type" value="Genomic_DNA"/>
</dbReference>
<dbReference type="PANTHER" id="PTHR42911">
    <property type="entry name" value="MODULATOR OF FTSH PROTEASE HFLC"/>
    <property type="match status" value="1"/>
</dbReference>
<dbReference type="InterPro" id="IPR010200">
    <property type="entry name" value="HflC"/>
</dbReference>
<comment type="similarity">
    <text evidence="2 6">Belongs to the band 7/mec-2 family. HflC subfamily.</text>
</comment>
<dbReference type="AlphaFoldDB" id="A0A4Y4CP40"/>
<dbReference type="NCBIfam" id="TIGR01932">
    <property type="entry name" value="hflC"/>
    <property type="match status" value="1"/>
</dbReference>
<name>A0A4Y4CP40_ZOORA</name>
<evidence type="ECO:0000256" key="6">
    <source>
        <dbReference type="PIRNR" id="PIRNR005651"/>
    </source>
</evidence>
<dbReference type="Gene3D" id="3.30.479.30">
    <property type="entry name" value="Band 7 domain"/>
    <property type="match status" value="1"/>
</dbReference>
<evidence type="ECO:0000256" key="2">
    <source>
        <dbReference type="ARBA" id="ARBA00007862"/>
    </source>
</evidence>
<evidence type="ECO:0000313" key="9">
    <source>
        <dbReference type="EMBL" id="GEC94026.1"/>
    </source>
</evidence>
<evidence type="ECO:0000256" key="5">
    <source>
        <dbReference type="ARBA" id="ARBA00023136"/>
    </source>
</evidence>
<evidence type="ECO:0000256" key="3">
    <source>
        <dbReference type="ARBA" id="ARBA00022692"/>
    </source>
</evidence>
<dbReference type="SMART" id="SM00244">
    <property type="entry name" value="PHB"/>
    <property type="match status" value="1"/>
</dbReference>
<reference evidence="9 10" key="1">
    <citation type="submission" date="2019-06" db="EMBL/GenBank/DDBJ databases">
        <title>Whole genome shotgun sequence of Zoogloea ramigera NBRC 15342.</title>
        <authorList>
            <person name="Hosoyama A."/>
            <person name="Uohara A."/>
            <person name="Ohji S."/>
            <person name="Ichikawa N."/>
        </authorList>
    </citation>
    <scope>NUCLEOTIDE SEQUENCE [LARGE SCALE GENOMIC DNA]</scope>
    <source>
        <strain evidence="9 10">NBRC 15342</strain>
    </source>
</reference>
<comment type="caution">
    <text evidence="9">The sequence shown here is derived from an EMBL/GenBank/DDBJ whole genome shotgun (WGS) entry which is preliminary data.</text>
</comment>
<proteinExistence type="inferred from homology"/>
<organism evidence="9 10">
    <name type="scientific">Zoogloea ramigera</name>
    <dbReference type="NCBI Taxonomy" id="350"/>
    <lineage>
        <taxon>Bacteria</taxon>
        <taxon>Pseudomonadati</taxon>
        <taxon>Pseudomonadota</taxon>
        <taxon>Betaproteobacteria</taxon>
        <taxon>Rhodocyclales</taxon>
        <taxon>Zoogloeaceae</taxon>
        <taxon>Zoogloea</taxon>
    </lineage>
</organism>
<dbReference type="PRINTS" id="PR00721">
    <property type="entry name" value="STOMATIN"/>
</dbReference>
<protein>
    <recommendedName>
        <fullName evidence="6">Protein HflC</fullName>
    </recommendedName>
</protein>